<organism evidence="2 3">
    <name type="scientific">Aspergillus sclerotialis</name>
    <dbReference type="NCBI Taxonomy" id="2070753"/>
    <lineage>
        <taxon>Eukaryota</taxon>
        <taxon>Fungi</taxon>
        <taxon>Dikarya</taxon>
        <taxon>Ascomycota</taxon>
        <taxon>Pezizomycotina</taxon>
        <taxon>Eurotiomycetes</taxon>
        <taxon>Eurotiomycetidae</taxon>
        <taxon>Eurotiales</taxon>
        <taxon>Aspergillaceae</taxon>
        <taxon>Aspergillus</taxon>
        <taxon>Aspergillus subgen. Polypaecilum</taxon>
    </lineage>
</organism>
<comment type="caution">
    <text evidence="2">The sequence shown here is derived from an EMBL/GenBank/DDBJ whole genome shotgun (WGS) entry which is preliminary data.</text>
</comment>
<evidence type="ECO:0000313" key="3">
    <source>
        <dbReference type="Proteomes" id="UP000266188"/>
    </source>
</evidence>
<keyword evidence="3" id="KW-1185">Reference proteome</keyword>
<keyword evidence="1" id="KW-0175">Coiled coil</keyword>
<name>A0A3A2ZPH8_9EURO</name>
<evidence type="ECO:0000256" key="1">
    <source>
        <dbReference type="SAM" id="Coils"/>
    </source>
</evidence>
<reference evidence="3" key="1">
    <citation type="submission" date="2017-02" db="EMBL/GenBank/DDBJ databases">
        <authorList>
            <person name="Tafer H."/>
            <person name="Lopandic K."/>
        </authorList>
    </citation>
    <scope>NUCLEOTIDE SEQUENCE [LARGE SCALE GENOMIC DNA]</scope>
    <source>
        <strain evidence="3">CBS 366.77</strain>
    </source>
</reference>
<dbReference type="Proteomes" id="UP000266188">
    <property type="component" value="Unassembled WGS sequence"/>
</dbReference>
<dbReference type="EMBL" id="MVGC01000463">
    <property type="protein sequence ID" value="RJE19001.1"/>
    <property type="molecule type" value="Genomic_DNA"/>
</dbReference>
<dbReference type="AlphaFoldDB" id="A0A3A2ZPH8"/>
<feature type="coiled-coil region" evidence="1">
    <location>
        <begin position="7"/>
        <end position="48"/>
    </location>
</feature>
<gene>
    <name evidence="2" type="ORF">PHISCL_08663</name>
</gene>
<accession>A0A3A2ZPH8</accession>
<proteinExistence type="predicted"/>
<evidence type="ECO:0000313" key="2">
    <source>
        <dbReference type="EMBL" id="RJE19001.1"/>
    </source>
</evidence>
<protein>
    <submittedName>
        <fullName evidence="2">Uncharacterized protein</fullName>
    </submittedName>
</protein>
<dbReference type="OrthoDB" id="10488570at2759"/>
<sequence length="67" mass="7815">MTDHNSLQKLLAELRELQRLHVQDKALIDDLRRQNNELRSMLQHCNAALQKCIRELEKALYKGGSDT</sequence>